<dbReference type="EMBL" id="CM034396">
    <property type="protein sequence ID" value="KAJ0178200.1"/>
    <property type="molecule type" value="Genomic_DNA"/>
</dbReference>
<gene>
    <name evidence="1" type="ORF">K1T71_006023</name>
</gene>
<dbReference type="Proteomes" id="UP000824533">
    <property type="component" value="Linkage Group LG10"/>
</dbReference>
<evidence type="ECO:0000313" key="2">
    <source>
        <dbReference type="Proteomes" id="UP000824533"/>
    </source>
</evidence>
<name>A0ACC1D2U5_9NEOP</name>
<proteinExistence type="predicted"/>
<protein>
    <submittedName>
        <fullName evidence="1">Uncharacterized protein</fullName>
    </submittedName>
</protein>
<sequence length="377" mass="43834">MNEADRSQVSQEEKQRRNPSFGRAEIKALLNLVEKYKSIIQSKTVTSAVNQLKDKVWDRITKVYNKQGFENVRNCECLKTKWENIKRLAKKSTNNIYDTENDDLNKQVASILAYTEDNPEMNKELLETEDEEIDAVSVLVHSLPWNRYKHTSANFSPRECTLLLKFVRREKAHLFLKPTSAATIRLRNRAWNRLTNAYNKLSPQKRTMKALRDKLLNMKKMSKGINFKNYFRHERSRLHKEDTYKVIKSEPLCEYKEVSYMENDNIDDDHAFDNKKDDEHDDTFEDDPLSTVLSSDSGVGKILLIIDLYLQRKRVEDQIKSDIAHREAKQIETALRIRAARLEATAAALKLPPGHAALQFTSEEAPAHLYLGGYHFT</sequence>
<organism evidence="1 2">
    <name type="scientific">Dendrolimus kikuchii</name>
    <dbReference type="NCBI Taxonomy" id="765133"/>
    <lineage>
        <taxon>Eukaryota</taxon>
        <taxon>Metazoa</taxon>
        <taxon>Ecdysozoa</taxon>
        <taxon>Arthropoda</taxon>
        <taxon>Hexapoda</taxon>
        <taxon>Insecta</taxon>
        <taxon>Pterygota</taxon>
        <taxon>Neoptera</taxon>
        <taxon>Endopterygota</taxon>
        <taxon>Lepidoptera</taxon>
        <taxon>Glossata</taxon>
        <taxon>Ditrysia</taxon>
        <taxon>Bombycoidea</taxon>
        <taxon>Lasiocampidae</taxon>
        <taxon>Dendrolimus</taxon>
    </lineage>
</organism>
<keyword evidence="2" id="KW-1185">Reference proteome</keyword>
<comment type="caution">
    <text evidence="1">The sequence shown here is derived from an EMBL/GenBank/DDBJ whole genome shotgun (WGS) entry which is preliminary data.</text>
</comment>
<accession>A0ACC1D2U5</accession>
<evidence type="ECO:0000313" key="1">
    <source>
        <dbReference type="EMBL" id="KAJ0178200.1"/>
    </source>
</evidence>
<reference evidence="1 2" key="1">
    <citation type="journal article" date="2021" name="Front. Genet.">
        <title>Chromosome-Level Genome Assembly Reveals Significant Gene Expansion in the Toll and IMD Signaling Pathways of Dendrolimus kikuchii.</title>
        <authorList>
            <person name="Zhou J."/>
            <person name="Wu P."/>
            <person name="Xiong Z."/>
            <person name="Liu N."/>
            <person name="Zhao N."/>
            <person name="Ji M."/>
            <person name="Qiu Y."/>
            <person name="Yang B."/>
        </authorList>
    </citation>
    <scope>NUCLEOTIDE SEQUENCE [LARGE SCALE GENOMIC DNA]</scope>
    <source>
        <strain evidence="1">Ann1</strain>
    </source>
</reference>